<sequence length="312" mass="33395">MLHAVDVDSLDDISTGLRVRAAGVGADRVDQATSSASNQRIPPGRESFYLRGLAEGKLIGGRSGPEDKIYILPRGANPTNGSRRASRSNCPTSELSPPSASSTSRSSGSESNLPYVAAYVLLDGADIPFLHLILECDVRGRPHGHARRSQVEASRRVNLTPSTPPSNTTREAPEMTSADIAVVGFAQAPHVREKPTAPLIGVEMLVPCFQQLYSDLGITKSDIGFWCSGSSGLPGRTSVLLHLGHRLHRSGPADQRISRRDADAAGLHEAWIKILTGEVETAAGGLWLRQILRRAPAQDPVHAARSVPRHPL</sequence>
<feature type="region of interest" description="Disordered" evidence="1">
    <location>
        <begin position="145"/>
        <end position="173"/>
    </location>
</feature>
<feature type="region of interest" description="Disordered" evidence="1">
    <location>
        <begin position="67"/>
        <end position="110"/>
    </location>
</feature>
<comment type="caution">
    <text evidence="2">The sequence shown here is derived from an EMBL/GenBank/DDBJ whole genome shotgun (WGS) entry which is preliminary data.</text>
</comment>
<evidence type="ECO:0000313" key="3">
    <source>
        <dbReference type="Proteomes" id="UP001177023"/>
    </source>
</evidence>
<organism evidence="2 3">
    <name type="scientific">Mesorhabditis spiculigera</name>
    <dbReference type="NCBI Taxonomy" id="96644"/>
    <lineage>
        <taxon>Eukaryota</taxon>
        <taxon>Metazoa</taxon>
        <taxon>Ecdysozoa</taxon>
        <taxon>Nematoda</taxon>
        <taxon>Chromadorea</taxon>
        <taxon>Rhabditida</taxon>
        <taxon>Rhabditina</taxon>
        <taxon>Rhabditomorpha</taxon>
        <taxon>Rhabditoidea</taxon>
        <taxon>Rhabditidae</taxon>
        <taxon>Mesorhabditinae</taxon>
        <taxon>Mesorhabditis</taxon>
    </lineage>
</organism>
<accession>A0AA36C3K1</accession>
<protein>
    <submittedName>
        <fullName evidence="2">Uncharacterized protein</fullName>
    </submittedName>
</protein>
<gene>
    <name evidence="2" type="ORF">MSPICULIGERA_LOCUS274</name>
</gene>
<dbReference type="AlphaFoldDB" id="A0AA36C3K1"/>
<keyword evidence="3" id="KW-1185">Reference proteome</keyword>
<feature type="non-terminal residue" evidence="2">
    <location>
        <position position="312"/>
    </location>
</feature>
<evidence type="ECO:0000256" key="1">
    <source>
        <dbReference type="SAM" id="MobiDB-lite"/>
    </source>
</evidence>
<proteinExistence type="predicted"/>
<name>A0AA36C3K1_9BILA</name>
<dbReference type="EMBL" id="CATQJA010000023">
    <property type="protein sequence ID" value="CAJ0557516.1"/>
    <property type="molecule type" value="Genomic_DNA"/>
</dbReference>
<feature type="compositionally biased region" description="Polar residues" evidence="1">
    <location>
        <begin position="77"/>
        <end position="91"/>
    </location>
</feature>
<feature type="compositionally biased region" description="Low complexity" evidence="1">
    <location>
        <begin position="92"/>
        <end position="110"/>
    </location>
</feature>
<reference evidence="2" key="1">
    <citation type="submission" date="2023-06" db="EMBL/GenBank/DDBJ databases">
        <authorList>
            <person name="Delattre M."/>
        </authorList>
    </citation>
    <scope>NUCLEOTIDE SEQUENCE</scope>
    <source>
        <strain evidence="2">AF72</strain>
    </source>
</reference>
<evidence type="ECO:0000313" key="2">
    <source>
        <dbReference type="EMBL" id="CAJ0557516.1"/>
    </source>
</evidence>
<dbReference type="Proteomes" id="UP001177023">
    <property type="component" value="Unassembled WGS sequence"/>
</dbReference>